<dbReference type="RefSeq" id="WP_238750668.1">
    <property type="nucleotide sequence ID" value="NZ_CAKLPZ010000002.1"/>
</dbReference>
<evidence type="ECO:0000259" key="2">
    <source>
        <dbReference type="Pfam" id="PF07632"/>
    </source>
</evidence>
<dbReference type="InterPro" id="IPR015919">
    <property type="entry name" value="Cadherin-like_sf"/>
</dbReference>
<protein>
    <recommendedName>
        <fullName evidence="6">DUF1593 domain-containing protein</fullName>
    </recommendedName>
</protein>
<gene>
    <name evidence="4" type="ORF">LEM8419_01765</name>
</gene>
<keyword evidence="1" id="KW-0732">Signal</keyword>
<dbReference type="SUPFAM" id="SSF49313">
    <property type="entry name" value="Cadherin-like"/>
    <property type="match status" value="1"/>
</dbReference>
<feature type="signal peptide" evidence="1">
    <location>
        <begin position="1"/>
        <end position="19"/>
    </location>
</feature>
<evidence type="ECO:0008006" key="6">
    <source>
        <dbReference type="Google" id="ProtNLM"/>
    </source>
</evidence>
<feature type="chain" id="PRO_5047278177" description="DUF1593 domain-containing protein" evidence="1">
    <location>
        <begin position="20"/>
        <end position="498"/>
    </location>
</feature>
<feature type="domain" description="Cellulose-binding Sde182 C-terminal" evidence="3">
    <location>
        <begin position="419"/>
        <end position="496"/>
    </location>
</feature>
<dbReference type="InterPro" id="IPR036452">
    <property type="entry name" value="Ribo_hydro-like"/>
</dbReference>
<dbReference type="Proteomes" id="UP000837803">
    <property type="component" value="Unassembled WGS sequence"/>
</dbReference>
<reference evidence="4" key="1">
    <citation type="submission" date="2021-12" db="EMBL/GenBank/DDBJ databases">
        <authorList>
            <person name="Rodrigo-Torres L."/>
            <person name="Arahal R. D."/>
            <person name="Lucena T."/>
        </authorList>
    </citation>
    <scope>NUCLEOTIDE SEQUENCE</scope>
    <source>
        <strain evidence="4">CECT 8419</strain>
    </source>
</reference>
<evidence type="ECO:0000313" key="4">
    <source>
        <dbReference type="EMBL" id="CAH1000631.1"/>
    </source>
</evidence>
<evidence type="ECO:0000256" key="1">
    <source>
        <dbReference type="SAM" id="SignalP"/>
    </source>
</evidence>
<keyword evidence="5" id="KW-1185">Reference proteome</keyword>
<dbReference type="InterPro" id="IPR048527">
    <property type="entry name" value="Sde182_C"/>
</dbReference>
<dbReference type="Pfam" id="PF21027">
    <property type="entry name" value="Sde0182_C"/>
    <property type="match status" value="1"/>
</dbReference>
<dbReference type="Gene3D" id="3.90.245.10">
    <property type="entry name" value="Ribonucleoside hydrolase-like"/>
    <property type="match status" value="1"/>
</dbReference>
<organism evidence="4 5">
    <name type="scientific">Neolewinella maritima</name>
    <dbReference type="NCBI Taxonomy" id="1383882"/>
    <lineage>
        <taxon>Bacteria</taxon>
        <taxon>Pseudomonadati</taxon>
        <taxon>Bacteroidota</taxon>
        <taxon>Saprospiria</taxon>
        <taxon>Saprospirales</taxon>
        <taxon>Lewinellaceae</taxon>
        <taxon>Neolewinella</taxon>
    </lineage>
</organism>
<dbReference type="InterPro" id="IPR011483">
    <property type="entry name" value="Sde182_NH-like"/>
</dbReference>
<accession>A0ABM9B1C9</accession>
<evidence type="ECO:0000313" key="5">
    <source>
        <dbReference type="Proteomes" id="UP000837803"/>
    </source>
</evidence>
<sequence length="498" mass="55848">MNYLYIACLLLAFTFPLRGQFAAQERPRTVITTDGEIDDVDSFVRLLLYANEMQIEGLVYSSSMWHYKGDGQGTTMTSAMDMTRELYGQRSELRWPGEQWMQELIAAYGEVYPVLSTHADGYPAPDSLLALVKVGNITFEGEMEEDTEGSDFIRDLLLDGDSTQLYLQAWGGTNTIARALKSIEDRYAGTPAWPEVYRGVCAKAVLYLIMDQDATYRDYIAGTWADIPVLYNTGQFGALAYNWKKVVPEELRHWLEGSFMRTHVVEAHGPLTAAYYSYGDGKQQAGDPEHIHGDSTRLDSAQWGSFRPYDFISEGDSPAFLHLVDVGLDQLAHPDWGGWGGRLVRSDSVAGRWEDAVDYNSYSGRSDRQYALVRWLPALQRDLAARADWCVYSYEAANHPPSVRIDGEDRLTVTPGEKLVLRATATDPDGDALYYHWWQYGEVDTYPGEAMIILDGPELRVDVPRDLESGQTIHFIVSVTDGGAVPLTRYTRVVLTGA</sequence>
<dbReference type="Gene3D" id="2.60.40.10">
    <property type="entry name" value="Immunoglobulins"/>
    <property type="match status" value="1"/>
</dbReference>
<evidence type="ECO:0000259" key="3">
    <source>
        <dbReference type="Pfam" id="PF21027"/>
    </source>
</evidence>
<dbReference type="CDD" id="cd11304">
    <property type="entry name" value="Cadherin_repeat"/>
    <property type="match status" value="1"/>
</dbReference>
<proteinExistence type="predicted"/>
<name>A0ABM9B1C9_9BACT</name>
<comment type="caution">
    <text evidence="4">The sequence shown here is derived from an EMBL/GenBank/DDBJ whole genome shotgun (WGS) entry which is preliminary data.</text>
</comment>
<dbReference type="Pfam" id="PF07632">
    <property type="entry name" value="Sde182_NH-like"/>
    <property type="match status" value="1"/>
</dbReference>
<dbReference type="InterPro" id="IPR013783">
    <property type="entry name" value="Ig-like_fold"/>
</dbReference>
<dbReference type="EMBL" id="CAKLPZ010000002">
    <property type="protein sequence ID" value="CAH1000631.1"/>
    <property type="molecule type" value="Genomic_DNA"/>
</dbReference>
<feature type="domain" description="Cellulose-binding Sde182 nucleoside hydrolase-like" evidence="2">
    <location>
        <begin position="28"/>
        <end position="342"/>
    </location>
</feature>